<dbReference type="AlphaFoldDB" id="A0A3D8QVF6"/>
<reference evidence="2 3" key="1">
    <citation type="journal article" date="2018" name="IMA Fungus">
        <title>IMA Genome-F 9: Draft genome sequence of Annulohypoxylon stygium, Aspergillus mulundensis, Berkeleyomyces basicola (syn. Thielaviopsis basicola), Ceratocystis smalleyi, two Cercospora beticola strains, Coleophoma cylindrospora, Fusarium fracticaudum, Phialophora cf. hyalina, and Morchella septimelata.</title>
        <authorList>
            <person name="Wingfield B.D."/>
            <person name="Bills G.F."/>
            <person name="Dong Y."/>
            <person name="Huang W."/>
            <person name="Nel W.J."/>
            <person name="Swalarsk-Parry B.S."/>
            <person name="Vaghefi N."/>
            <person name="Wilken P.M."/>
            <person name="An Z."/>
            <person name="de Beer Z.W."/>
            <person name="De Vos L."/>
            <person name="Chen L."/>
            <person name="Duong T.A."/>
            <person name="Gao Y."/>
            <person name="Hammerbacher A."/>
            <person name="Kikkert J.R."/>
            <person name="Li Y."/>
            <person name="Li H."/>
            <person name="Li K."/>
            <person name="Li Q."/>
            <person name="Liu X."/>
            <person name="Ma X."/>
            <person name="Naidoo K."/>
            <person name="Pethybridge S.J."/>
            <person name="Sun J."/>
            <person name="Steenkamp E.T."/>
            <person name="van der Nest M.A."/>
            <person name="van Wyk S."/>
            <person name="Wingfield M.J."/>
            <person name="Xiong C."/>
            <person name="Yue Q."/>
            <person name="Zhang X."/>
        </authorList>
    </citation>
    <scope>NUCLEOTIDE SEQUENCE [LARGE SCALE GENOMIC DNA]</scope>
    <source>
        <strain evidence="2 3">DSM 5745</strain>
    </source>
</reference>
<name>A0A3D8QVF6_9EURO</name>
<accession>A0A3D8QVF6</accession>
<dbReference type="Proteomes" id="UP000256690">
    <property type="component" value="Unassembled WGS sequence"/>
</dbReference>
<comment type="caution">
    <text evidence="2">The sequence shown here is derived from an EMBL/GenBank/DDBJ whole genome shotgun (WGS) entry which is preliminary data.</text>
</comment>
<evidence type="ECO:0000256" key="1">
    <source>
        <dbReference type="SAM" id="MobiDB-lite"/>
    </source>
</evidence>
<sequence length="164" mass="17383">MATQTFLCNNTSFNFNCTVPGMNKTHTPATTCPVCKVPASTFCHKFGHFTSKTSSGSGTDGDGDVPMDGSTCTSWNPTRPSHTQPLKDIDNDVIMGNTDTGISLSRAGKQQVSLSTDTADKMDIDTWTVGASGSMFTSMLSGGQKPAAKEIACCSNEDYTSDVW</sequence>
<proteinExistence type="predicted"/>
<dbReference type="GeneID" id="38119780"/>
<organism evidence="2 3">
    <name type="scientific">Aspergillus mulundensis</name>
    <dbReference type="NCBI Taxonomy" id="1810919"/>
    <lineage>
        <taxon>Eukaryota</taxon>
        <taxon>Fungi</taxon>
        <taxon>Dikarya</taxon>
        <taxon>Ascomycota</taxon>
        <taxon>Pezizomycotina</taxon>
        <taxon>Eurotiomycetes</taxon>
        <taxon>Eurotiomycetidae</taxon>
        <taxon>Eurotiales</taxon>
        <taxon>Aspergillaceae</taxon>
        <taxon>Aspergillus</taxon>
        <taxon>Aspergillus subgen. Nidulantes</taxon>
    </lineage>
</organism>
<feature type="region of interest" description="Disordered" evidence="1">
    <location>
        <begin position="52"/>
        <end position="86"/>
    </location>
</feature>
<feature type="compositionally biased region" description="Polar residues" evidence="1">
    <location>
        <begin position="70"/>
        <end position="84"/>
    </location>
</feature>
<gene>
    <name evidence="2" type="ORF">DSM5745_09410</name>
</gene>
<dbReference type="EMBL" id="PVWQ01000013">
    <property type="protein sequence ID" value="RDW65671.1"/>
    <property type="molecule type" value="Genomic_DNA"/>
</dbReference>
<evidence type="ECO:0000313" key="2">
    <source>
        <dbReference type="EMBL" id="RDW65671.1"/>
    </source>
</evidence>
<evidence type="ECO:0000313" key="3">
    <source>
        <dbReference type="Proteomes" id="UP000256690"/>
    </source>
</evidence>
<keyword evidence="3" id="KW-1185">Reference proteome</keyword>
<protein>
    <submittedName>
        <fullName evidence="2">Uncharacterized protein</fullName>
    </submittedName>
</protein>
<dbReference type="RefSeq" id="XP_026599774.1">
    <property type="nucleotide sequence ID" value="XM_026751426.1"/>
</dbReference>